<organism evidence="2">
    <name type="scientific">Ixodes ricinus</name>
    <name type="common">Common tick</name>
    <name type="synonym">Acarus ricinus</name>
    <dbReference type="NCBI Taxonomy" id="34613"/>
    <lineage>
        <taxon>Eukaryota</taxon>
        <taxon>Metazoa</taxon>
        <taxon>Ecdysozoa</taxon>
        <taxon>Arthropoda</taxon>
        <taxon>Chelicerata</taxon>
        <taxon>Arachnida</taxon>
        <taxon>Acari</taxon>
        <taxon>Parasitiformes</taxon>
        <taxon>Ixodida</taxon>
        <taxon>Ixodoidea</taxon>
        <taxon>Ixodidae</taxon>
        <taxon>Ixodinae</taxon>
        <taxon>Ixodes</taxon>
    </lineage>
</organism>
<keyword evidence="2" id="KW-0378">Hydrolase</keyword>
<keyword evidence="2" id="KW-0645">Protease</keyword>
<feature type="chain" id="PRO_5005516571" evidence="1">
    <location>
        <begin position="20"/>
        <end position="192"/>
    </location>
</feature>
<dbReference type="GO" id="GO:0006508">
    <property type="term" value="P:proteolysis"/>
    <property type="evidence" value="ECO:0007669"/>
    <property type="project" value="UniProtKB-KW"/>
</dbReference>
<sequence length="192" mass="21663">MIRYMLLSALSALIHNASARGETRNFEVAYPKLLESRGLSSEKVIHIKEGLILNLEKCSVLSENLVLTDLSGKEPVVTPMNGTYMERNLYHDKEKMSAVVVKEDNGAVEVSGVISDTLRIVPLHLMARAEDGSIAHKIFEVDAPAHRGHDYVETKCQSTGRASQWDIFFLRPVPVNRKRNVNVNRYRTRTLF</sequence>
<dbReference type="EMBL" id="GADI01006347">
    <property type="protein sequence ID" value="JAA67461.1"/>
    <property type="molecule type" value="mRNA"/>
</dbReference>
<proteinExistence type="evidence at transcript level"/>
<accession>A0A0K8R8Q6</accession>
<evidence type="ECO:0000313" key="2">
    <source>
        <dbReference type="EMBL" id="JAA67461.1"/>
    </source>
</evidence>
<feature type="signal peptide" evidence="1">
    <location>
        <begin position="1"/>
        <end position="19"/>
    </location>
</feature>
<dbReference type="AlphaFoldDB" id="A0A0K8R8Q6"/>
<protein>
    <submittedName>
        <fullName evidence="2">Putative metalloprotease</fullName>
    </submittedName>
</protein>
<reference evidence="2" key="1">
    <citation type="submission" date="2012-12" db="EMBL/GenBank/DDBJ databases">
        <title>Identification and characterization of a phenylalanine ammonia-lyase gene family in Isatis indigotica Fort.</title>
        <authorList>
            <person name="Liu Q."/>
            <person name="Chen J."/>
            <person name="Zhou X."/>
            <person name="Di P."/>
            <person name="Xiao Y."/>
            <person name="Xuan H."/>
            <person name="Zhang L."/>
            <person name="Chen W."/>
        </authorList>
    </citation>
    <scope>NUCLEOTIDE SEQUENCE</scope>
    <source>
        <tissue evidence="2">Salivary gland</tissue>
    </source>
</reference>
<evidence type="ECO:0000256" key="1">
    <source>
        <dbReference type="SAM" id="SignalP"/>
    </source>
</evidence>
<keyword evidence="2" id="KW-0482">Metalloprotease</keyword>
<name>A0A0K8R8Q6_IXORI</name>
<keyword evidence="1" id="KW-0732">Signal</keyword>
<dbReference type="GO" id="GO:0008237">
    <property type="term" value="F:metallopeptidase activity"/>
    <property type="evidence" value="ECO:0007669"/>
    <property type="project" value="UniProtKB-KW"/>
</dbReference>